<organism evidence="1 2">
    <name type="scientific">Acer negundo</name>
    <name type="common">Box elder</name>
    <dbReference type="NCBI Taxonomy" id="4023"/>
    <lineage>
        <taxon>Eukaryota</taxon>
        <taxon>Viridiplantae</taxon>
        <taxon>Streptophyta</taxon>
        <taxon>Embryophyta</taxon>
        <taxon>Tracheophyta</taxon>
        <taxon>Spermatophyta</taxon>
        <taxon>Magnoliopsida</taxon>
        <taxon>eudicotyledons</taxon>
        <taxon>Gunneridae</taxon>
        <taxon>Pentapetalae</taxon>
        <taxon>rosids</taxon>
        <taxon>malvids</taxon>
        <taxon>Sapindales</taxon>
        <taxon>Sapindaceae</taxon>
        <taxon>Hippocastanoideae</taxon>
        <taxon>Acereae</taxon>
        <taxon>Acer</taxon>
    </lineage>
</organism>
<accession>A0AAD5JM33</accession>
<proteinExistence type="predicted"/>
<reference evidence="1" key="1">
    <citation type="journal article" date="2022" name="Plant J.">
        <title>Strategies of tolerance reflected in two North American maple genomes.</title>
        <authorList>
            <person name="McEvoy S.L."/>
            <person name="Sezen U.U."/>
            <person name="Trouern-Trend A."/>
            <person name="McMahon S.M."/>
            <person name="Schaberg P.G."/>
            <person name="Yang J."/>
            <person name="Wegrzyn J.L."/>
            <person name="Swenson N.G."/>
        </authorList>
    </citation>
    <scope>NUCLEOTIDE SEQUENCE</scope>
    <source>
        <strain evidence="1">91603</strain>
    </source>
</reference>
<dbReference type="Proteomes" id="UP001064489">
    <property type="component" value="Chromosome 1"/>
</dbReference>
<dbReference type="EMBL" id="JAJSOW010000003">
    <property type="protein sequence ID" value="KAI9194594.1"/>
    <property type="molecule type" value="Genomic_DNA"/>
</dbReference>
<sequence length="147" mass="16458">MQSEHPTQRNNGGVMTREVSPDQVEIMVVDIEGNRLMWNLEEEITRVIETGVALGIDFDGKEKAFSEELVRREKEDIERGLWLVEKRKVVRGLVNGTKPMVFFVQETKLSSYDSKIFSSLGGSSLGRGIEVEAKGASGGLLTLWNED</sequence>
<protein>
    <submittedName>
        <fullName evidence="1">Uncharacterized protein</fullName>
    </submittedName>
</protein>
<reference evidence="1" key="2">
    <citation type="submission" date="2023-02" db="EMBL/GenBank/DDBJ databases">
        <authorList>
            <person name="Swenson N.G."/>
            <person name="Wegrzyn J.L."/>
            <person name="Mcevoy S.L."/>
        </authorList>
    </citation>
    <scope>NUCLEOTIDE SEQUENCE</scope>
    <source>
        <strain evidence="1">91603</strain>
        <tissue evidence="1">Leaf</tissue>
    </source>
</reference>
<gene>
    <name evidence="1" type="ORF">LWI28_007426</name>
</gene>
<evidence type="ECO:0000313" key="1">
    <source>
        <dbReference type="EMBL" id="KAI9194594.1"/>
    </source>
</evidence>
<comment type="caution">
    <text evidence="1">The sequence shown here is derived from an EMBL/GenBank/DDBJ whole genome shotgun (WGS) entry which is preliminary data.</text>
</comment>
<name>A0AAD5JM33_ACENE</name>
<keyword evidence="2" id="KW-1185">Reference proteome</keyword>
<evidence type="ECO:0000313" key="2">
    <source>
        <dbReference type="Proteomes" id="UP001064489"/>
    </source>
</evidence>
<dbReference type="AlphaFoldDB" id="A0AAD5JM33"/>